<proteinExistence type="predicted"/>
<evidence type="ECO:0000256" key="1">
    <source>
        <dbReference type="SAM" id="Phobius"/>
    </source>
</evidence>
<dbReference type="EMBL" id="GGFL01014728">
    <property type="protein sequence ID" value="MBW78906.1"/>
    <property type="molecule type" value="Transcribed_RNA"/>
</dbReference>
<organism evidence="2">
    <name type="scientific">Anopheles darlingi</name>
    <name type="common">Mosquito</name>
    <dbReference type="NCBI Taxonomy" id="43151"/>
    <lineage>
        <taxon>Eukaryota</taxon>
        <taxon>Metazoa</taxon>
        <taxon>Ecdysozoa</taxon>
        <taxon>Arthropoda</taxon>
        <taxon>Hexapoda</taxon>
        <taxon>Insecta</taxon>
        <taxon>Pterygota</taxon>
        <taxon>Neoptera</taxon>
        <taxon>Endopterygota</taxon>
        <taxon>Diptera</taxon>
        <taxon>Nematocera</taxon>
        <taxon>Culicoidea</taxon>
        <taxon>Culicidae</taxon>
        <taxon>Anophelinae</taxon>
        <taxon>Anopheles</taxon>
    </lineage>
</organism>
<reference evidence="2" key="1">
    <citation type="submission" date="2018-01" db="EMBL/GenBank/DDBJ databases">
        <title>An insight into the sialome of Amazonian anophelines.</title>
        <authorList>
            <person name="Ribeiro J.M."/>
            <person name="Scarpassa V."/>
            <person name="Calvo E."/>
        </authorList>
    </citation>
    <scope>NUCLEOTIDE SEQUENCE</scope>
</reference>
<feature type="transmembrane region" description="Helical" evidence="1">
    <location>
        <begin position="34"/>
        <end position="60"/>
    </location>
</feature>
<protein>
    <submittedName>
        <fullName evidence="2">Putative p-type atpase</fullName>
    </submittedName>
</protein>
<keyword evidence="1" id="KW-0472">Membrane</keyword>
<evidence type="ECO:0000313" key="2">
    <source>
        <dbReference type="EMBL" id="MBW78906.1"/>
    </source>
</evidence>
<accession>A0A2M4DMU9</accession>
<sequence>MFVLYLCFLLLVSHFPLLFVLSSSLYFSLSLSLFTSLCIFSSIPLVFPCPCVSVSMFILLGQTNCCRLTETARLLRNVRRVFTGRSHATENKELELKREYLAGRHHYFCPVFAAFSLSVLFL</sequence>
<keyword evidence="1" id="KW-0812">Transmembrane</keyword>
<keyword evidence="1" id="KW-1133">Transmembrane helix</keyword>
<name>A0A2M4DMU9_ANODA</name>
<dbReference type="AlphaFoldDB" id="A0A2M4DMU9"/>